<reference evidence="1" key="1">
    <citation type="submission" date="2021-05" db="EMBL/GenBank/DDBJ databases">
        <authorList>
            <person name="Alioto T."/>
            <person name="Alioto T."/>
            <person name="Gomez Garrido J."/>
        </authorList>
    </citation>
    <scope>NUCLEOTIDE SEQUENCE</scope>
</reference>
<evidence type="ECO:0000313" key="1">
    <source>
        <dbReference type="EMBL" id="CAG6646965.1"/>
    </source>
</evidence>
<proteinExistence type="predicted"/>
<protein>
    <submittedName>
        <fullName evidence="1">Uncharacterized protein</fullName>
    </submittedName>
</protein>
<name>A0A8D8RC90_9HEMI</name>
<dbReference type="EMBL" id="HBUF01144589">
    <property type="protein sequence ID" value="CAG6646959.1"/>
    <property type="molecule type" value="Transcribed_RNA"/>
</dbReference>
<accession>A0A8D8RC90</accession>
<sequence>MLHASVLPVRLDTRITSHHSHTMSLYDSKHLQRSHLVHSTRVYDRDQRLSGVLVWVLLRSDASNQTVAEKDLGRLHRGRHIHRAPLHRTRFLPGQVRLLCVSGPVYGRQIQPCV</sequence>
<dbReference type="EMBL" id="HBUF01144591">
    <property type="protein sequence ID" value="CAG6646965.1"/>
    <property type="molecule type" value="Transcribed_RNA"/>
</dbReference>
<organism evidence="1">
    <name type="scientific">Cacopsylla melanoneura</name>
    <dbReference type="NCBI Taxonomy" id="428564"/>
    <lineage>
        <taxon>Eukaryota</taxon>
        <taxon>Metazoa</taxon>
        <taxon>Ecdysozoa</taxon>
        <taxon>Arthropoda</taxon>
        <taxon>Hexapoda</taxon>
        <taxon>Insecta</taxon>
        <taxon>Pterygota</taxon>
        <taxon>Neoptera</taxon>
        <taxon>Paraneoptera</taxon>
        <taxon>Hemiptera</taxon>
        <taxon>Sternorrhyncha</taxon>
        <taxon>Psylloidea</taxon>
        <taxon>Psyllidae</taxon>
        <taxon>Psyllinae</taxon>
        <taxon>Cacopsylla</taxon>
    </lineage>
</organism>
<dbReference type="EMBL" id="HBUF01144586">
    <property type="protein sequence ID" value="CAG6646950.1"/>
    <property type="molecule type" value="Transcribed_RNA"/>
</dbReference>
<dbReference type="EMBL" id="HBUF01144585">
    <property type="protein sequence ID" value="CAG6646947.1"/>
    <property type="molecule type" value="Transcribed_RNA"/>
</dbReference>
<dbReference type="EMBL" id="HBUF01144590">
    <property type="protein sequence ID" value="CAG6646962.1"/>
    <property type="molecule type" value="Transcribed_RNA"/>
</dbReference>
<dbReference type="AlphaFoldDB" id="A0A8D8RC90"/>